<dbReference type="PANTHER" id="PTHR43563:SF1">
    <property type="entry name" value="AMINE OXIDASE [FLAVIN-CONTAINING] B"/>
    <property type="match status" value="1"/>
</dbReference>
<dbReference type="InterPro" id="IPR050703">
    <property type="entry name" value="Flavin_MAO"/>
</dbReference>
<proteinExistence type="inferred from homology"/>
<feature type="domain" description="Amine oxidase" evidence="2">
    <location>
        <begin position="12"/>
        <end position="88"/>
    </location>
</feature>
<keyword evidence="4" id="KW-1185">Reference proteome</keyword>
<dbReference type="InterPro" id="IPR002937">
    <property type="entry name" value="Amino_oxidase"/>
</dbReference>
<dbReference type="GO" id="GO:0016491">
    <property type="term" value="F:oxidoreductase activity"/>
    <property type="evidence" value="ECO:0007669"/>
    <property type="project" value="InterPro"/>
</dbReference>
<dbReference type="InterPro" id="IPR036188">
    <property type="entry name" value="FAD/NAD-bd_sf"/>
</dbReference>
<name>A0A6B3LDW7_9BACT</name>
<evidence type="ECO:0000256" key="1">
    <source>
        <dbReference type="ARBA" id="ARBA00005995"/>
    </source>
</evidence>
<dbReference type="Pfam" id="PF01593">
    <property type="entry name" value="Amino_oxidase"/>
    <property type="match status" value="2"/>
</dbReference>
<gene>
    <name evidence="3" type="ORF">G3M56_004905</name>
</gene>
<evidence type="ECO:0000313" key="3">
    <source>
        <dbReference type="EMBL" id="QQL45922.1"/>
    </source>
</evidence>
<protein>
    <submittedName>
        <fullName evidence="3">FAD-dependent oxidoreductase</fullName>
    </submittedName>
</protein>
<dbReference type="PANTHER" id="PTHR43563">
    <property type="entry name" value="AMINE OXIDASE"/>
    <property type="match status" value="1"/>
</dbReference>
<dbReference type="SUPFAM" id="SSF54373">
    <property type="entry name" value="FAD-linked reductases, C-terminal domain"/>
    <property type="match status" value="1"/>
</dbReference>
<organism evidence="3 4">
    <name type="scientific">Sulfuriroseicoccus oceanibius</name>
    <dbReference type="NCBI Taxonomy" id="2707525"/>
    <lineage>
        <taxon>Bacteria</taxon>
        <taxon>Pseudomonadati</taxon>
        <taxon>Verrucomicrobiota</taxon>
        <taxon>Verrucomicrobiia</taxon>
        <taxon>Verrucomicrobiales</taxon>
        <taxon>Verrucomicrobiaceae</taxon>
        <taxon>Sulfuriroseicoccus</taxon>
    </lineage>
</organism>
<evidence type="ECO:0000313" key="4">
    <source>
        <dbReference type="Proteomes" id="UP000475117"/>
    </source>
</evidence>
<comment type="similarity">
    <text evidence="1">Belongs to the flavin monoamine oxidase family.</text>
</comment>
<dbReference type="EMBL" id="CP066776">
    <property type="protein sequence ID" value="QQL45922.1"/>
    <property type="molecule type" value="Genomic_DNA"/>
</dbReference>
<reference evidence="3 4" key="1">
    <citation type="submission" date="2020-12" db="EMBL/GenBank/DDBJ databases">
        <title>Sulforoseuscoccus oceanibium gen. nov., sp. nov., a representative of the phylum Verrucomicrobia with special cytoplasmic membrane, and proposal of Sulforoseuscoccusaceae fam. nov.</title>
        <authorList>
            <person name="Xi F."/>
        </authorList>
    </citation>
    <scope>NUCLEOTIDE SEQUENCE [LARGE SCALE GENOMIC DNA]</scope>
    <source>
        <strain evidence="3 4">T37</strain>
    </source>
</reference>
<evidence type="ECO:0000259" key="2">
    <source>
        <dbReference type="Pfam" id="PF01593"/>
    </source>
</evidence>
<dbReference type="AlphaFoldDB" id="A0A6B3LDW7"/>
<dbReference type="SUPFAM" id="SSF51905">
    <property type="entry name" value="FAD/NAD(P)-binding domain"/>
    <property type="match status" value="1"/>
</dbReference>
<dbReference type="Gene3D" id="3.50.50.60">
    <property type="entry name" value="FAD/NAD(P)-binding domain"/>
    <property type="match status" value="2"/>
</dbReference>
<accession>A0A6B3LDW7</accession>
<feature type="domain" description="Amine oxidase" evidence="2">
    <location>
        <begin position="105"/>
        <end position="347"/>
    </location>
</feature>
<dbReference type="RefSeq" id="WP_164364068.1">
    <property type="nucleotide sequence ID" value="NZ_CP066776.1"/>
</dbReference>
<dbReference type="KEGG" id="soa:G3M56_004905"/>
<sequence length="351" mass="38695">MAAPILIIGAGLSGLVAAYRLHQQGREVRILEARDRAGGRIQTLRGKRDTPMELGATWIHPPHLRLRSLVDELGLELFPQYMAGAALYQAAMNHPPQTFEMPGDEPFFRVVGGTQRITDALLERLPEGCVHYGARVSELRTGADGDVELQLSGGDHVLKASQVVVTLPPQRWAGDVRFSPPLSDALIEVATATHTWMADSMKCAVEYERPWWRERGLSGALFSQQGPLIEFMDQCDFENQKFALCGFVNRGLIDGLEREQQIALIDAQLKQAFGSDALDYVGIELKAWQGELGVNEGLVPHQFNGHPELQRGYWGGRLYFAGTETAHPHGGFMEGAVIAAERVVAELVFDS</sequence>
<dbReference type="Proteomes" id="UP000475117">
    <property type="component" value="Chromosome"/>
</dbReference>